<dbReference type="CDD" id="cd03048">
    <property type="entry name" value="GST_N_Ure2p_like"/>
    <property type="match status" value="1"/>
</dbReference>
<dbReference type="PROSITE" id="PS50405">
    <property type="entry name" value="GST_CTER"/>
    <property type="match status" value="1"/>
</dbReference>
<dbReference type="SFLD" id="SFLDG01151">
    <property type="entry name" value="Main.2:_Nu-like"/>
    <property type="match status" value="1"/>
</dbReference>
<dbReference type="Pfam" id="PF02798">
    <property type="entry name" value="GST_N"/>
    <property type="match status" value="1"/>
</dbReference>
<dbReference type="RefSeq" id="WP_140841961.1">
    <property type="nucleotide sequence ID" value="NZ_RCZI01000003.1"/>
</dbReference>
<name>A0A502DSZ8_9BURK</name>
<dbReference type="PROSITE" id="PS50404">
    <property type="entry name" value="GST_NTER"/>
    <property type="match status" value="1"/>
</dbReference>
<dbReference type="PANTHER" id="PTHR44051">
    <property type="entry name" value="GLUTATHIONE S-TRANSFERASE-RELATED"/>
    <property type="match status" value="1"/>
</dbReference>
<feature type="domain" description="GST C-terminal" evidence="3">
    <location>
        <begin position="90"/>
        <end position="213"/>
    </location>
</feature>
<comment type="caution">
    <text evidence="4">The sequence shown here is derived from an EMBL/GenBank/DDBJ whole genome shotgun (WGS) entry which is preliminary data.</text>
</comment>
<dbReference type="AlphaFoldDB" id="A0A502DSZ8"/>
<dbReference type="InterPro" id="IPR010987">
    <property type="entry name" value="Glutathione-S-Trfase_C-like"/>
</dbReference>
<dbReference type="SUPFAM" id="SSF47616">
    <property type="entry name" value="GST C-terminal domain-like"/>
    <property type="match status" value="1"/>
</dbReference>
<dbReference type="Gene3D" id="3.40.30.10">
    <property type="entry name" value="Glutaredoxin"/>
    <property type="match status" value="1"/>
</dbReference>
<dbReference type="PANTHER" id="PTHR44051:SF19">
    <property type="entry name" value="DISULFIDE-BOND OXIDOREDUCTASE YFCG"/>
    <property type="match status" value="1"/>
</dbReference>
<sequence length="239" mass="26929">MIELFHAPTPNGWKVSIMLAECELPFTLRRVKLNEGDQFRPEFLEISPNNRIPAIVDHEPQDTAGPLPVFESGAILTYLAEKTGRFLPSAPRARTAVNQWLMWQMSGLGPMLGQHGHFKLYAKEKLPYAIERYAAEAKRLYAVLDAQLERTGDCIAGDYSIADIACFPWVMTHKAQGFTLDDWPHVRRWYAALRARTRLQEGLAVGRDEVSPTGQFDDRARHNLFGAAAAGVERRKGQP</sequence>
<dbReference type="Proteomes" id="UP000319212">
    <property type="component" value="Unassembled WGS sequence"/>
</dbReference>
<gene>
    <name evidence="4" type="ORF">EAH82_11570</name>
</gene>
<organism evidence="4 5">
    <name type="scientific">Variovorax guangxiensis</name>
    <dbReference type="NCBI Taxonomy" id="1775474"/>
    <lineage>
        <taxon>Bacteria</taxon>
        <taxon>Pseudomonadati</taxon>
        <taxon>Pseudomonadota</taxon>
        <taxon>Betaproteobacteria</taxon>
        <taxon>Burkholderiales</taxon>
        <taxon>Comamonadaceae</taxon>
        <taxon>Variovorax</taxon>
    </lineage>
</organism>
<comment type="similarity">
    <text evidence="1">Belongs to the GST superfamily.</text>
</comment>
<dbReference type="InterPro" id="IPR040079">
    <property type="entry name" value="Glutathione_S-Trfase"/>
</dbReference>
<dbReference type="OrthoDB" id="81087at2"/>
<dbReference type="Gene3D" id="1.20.1050.10">
    <property type="match status" value="1"/>
</dbReference>
<dbReference type="InterPro" id="IPR036282">
    <property type="entry name" value="Glutathione-S-Trfase_C_sf"/>
</dbReference>
<evidence type="ECO:0000259" key="2">
    <source>
        <dbReference type="PROSITE" id="PS50404"/>
    </source>
</evidence>
<dbReference type="SFLD" id="SFLDS00019">
    <property type="entry name" value="Glutathione_Transferase_(cytos"/>
    <property type="match status" value="1"/>
</dbReference>
<dbReference type="InterPro" id="IPR036249">
    <property type="entry name" value="Thioredoxin-like_sf"/>
</dbReference>
<dbReference type="InterPro" id="IPR004045">
    <property type="entry name" value="Glutathione_S-Trfase_N"/>
</dbReference>
<evidence type="ECO:0000313" key="5">
    <source>
        <dbReference type="Proteomes" id="UP000319212"/>
    </source>
</evidence>
<dbReference type="SFLD" id="SFLDG00358">
    <property type="entry name" value="Main_(cytGST)"/>
    <property type="match status" value="1"/>
</dbReference>
<reference evidence="4 5" key="1">
    <citation type="journal article" date="2019" name="Environ. Microbiol.">
        <title>Species interactions and distinct microbial communities in high Arctic permafrost affected cryosols are associated with the CH4 and CO2 gas fluxes.</title>
        <authorList>
            <person name="Altshuler I."/>
            <person name="Hamel J."/>
            <person name="Turney S."/>
            <person name="Magnuson E."/>
            <person name="Levesque R."/>
            <person name="Greer C."/>
            <person name="Whyte L.G."/>
        </authorList>
    </citation>
    <scope>NUCLEOTIDE SEQUENCE [LARGE SCALE GENOMIC DNA]</scope>
    <source>
        <strain evidence="4 5">S06.C</strain>
    </source>
</reference>
<dbReference type="SUPFAM" id="SSF52833">
    <property type="entry name" value="Thioredoxin-like"/>
    <property type="match status" value="1"/>
</dbReference>
<dbReference type="InterPro" id="IPR004046">
    <property type="entry name" value="GST_C"/>
</dbReference>
<accession>A0A502DSZ8</accession>
<dbReference type="Pfam" id="PF00043">
    <property type="entry name" value="GST_C"/>
    <property type="match status" value="1"/>
</dbReference>
<dbReference type="EMBL" id="RCZI01000003">
    <property type="protein sequence ID" value="TPG27421.1"/>
    <property type="molecule type" value="Genomic_DNA"/>
</dbReference>
<evidence type="ECO:0000256" key="1">
    <source>
        <dbReference type="RuleBase" id="RU003494"/>
    </source>
</evidence>
<evidence type="ECO:0000259" key="3">
    <source>
        <dbReference type="PROSITE" id="PS50405"/>
    </source>
</evidence>
<evidence type="ECO:0000313" key="4">
    <source>
        <dbReference type="EMBL" id="TPG27421.1"/>
    </source>
</evidence>
<protein>
    <submittedName>
        <fullName evidence="4">Thiol:disulfide oxidoreductase</fullName>
    </submittedName>
</protein>
<feature type="domain" description="GST N-terminal" evidence="2">
    <location>
        <begin position="1"/>
        <end position="87"/>
    </location>
</feature>
<proteinExistence type="inferred from homology"/>